<dbReference type="AlphaFoldDB" id="A0A512ILD5"/>
<feature type="signal peptide" evidence="1">
    <location>
        <begin position="1"/>
        <end position="33"/>
    </location>
</feature>
<dbReference type="EMBL" id="BJZT01000007">
    <property type="protein sequence ID" value="GEO98504.1"/>
    <property type="molecule type" value="Genomic_DNA"/>
</dbReference>
<evidence type="ECO:0000313" key="2">
    <source>
        <dbReference type="EMBL" id="GEO98504.1"/>
    </source>
</evidence>
<evidence type="ECO:0000256" key="1">
    <source>
        <dbReference type="SAM" id="SignalP"/>
    </source>
</evidence>
<reference evidence="2 3" key="1">
    <citation type="submission" date="2019-07" db="EMBL/GenBank/DDBJ databases">
        <title>Whole genome shotgun sequence of Methylobacterium haplocladii NBRC 107714.</title>
        <authorList>
            <person name="Hosoyama A."/>
            <person name="Uohara A."/>
            <person name="Ohji S."/>
            <person name="Ichikawa N."/>
        </authorList>
    </citation>
    <scope>NUCLEOTIDE SEQUENCE [LARGE SCALE GENOMIC DNA]</scope>
    <source>
        <strain evidence="2 3">NBRC 107714</strain>
    </source>
</reference>
<gene>
    <name evidence="2" type="ORF">MHA02_08920</name>
</gene>
<name>A0A512ILD5_9HYPH</name>
<organism evidence="2 3">
    <name type="scientific">Methylobacterium haplocladii</name>
    <dbReference type="NCBI Taxonomy" id="1176176"/>
    <lineage>
        <taxon>Bacteria</taxon>
        <taxon>Pseudomonadati</taxon>
        <taxon>Pseudomonadota</taxon>
        <taxon>Alphaproteobacteria</taxon>
        <taxon>Hyphomicrobiales</taxon>
        <taxon>Methylobacteriaceae</taxon>
        <taxon>Methylobacterium</taxon>
    </lineage>
</organism>
<keyword evidence="1" id="KW-0732">Signal</keyword>
<feature type="chain" id="PRO_5021840544" evidence="1">
    <location>
        <begin position="34"/>
        <end position="109"/>
    </location>
</feature>
<protein>
    <submittedName>
        <fullName evidence="2">Uncharacterized protein</fullName>
    </submittedName>
</protein>
<sequence length="109" mass="11404">MARLTGHATMSATLRITTLLLAAGLTGAMGITAAPPKAADGTLGRDRAVVDLSGAERWALRPTRVTAAANLTQRPGSKTIALSDLPTERRTVRVIYQGYMTAEAISAAR</sequence>
<dbReference type="Proteomes" id="UP000321258">
    <property type="component" value="Unassembled WGS sequence"/>
</dbReference>
<keyword evidence="3" id="KW-1185">Reference proteome</keyword>
<proteinExistence type="predicted"/>
<evidence type="ECO:0000313" key="3">
    <source>
        <dbReference type="Proteomes" id="UP000321258"/>
    </source>
</evidence>
<accession>A0A512ILD5</accession>
<comment type="caution">
    <text evidence="2">The sequence shown here is derived from an EMBL/GenBank/DDBJ whole genome shotgun (WGS) entry which is preliminary data.</text>
</comment>